<feature type="zinc finger region" description="C3H1-type" evidence="5">
    <location>
        <begin position="92"/>
        <end position="120"/>
    </location>
</feature>
<keyword evidence="3 5" id="KW-0862">Zinc</keyword>
<dbReference type="Proteomes" id="UP000634136">
    <property type="component" value="Unassembled WGS sequence"/>
</dbReference>
<feature type="zinc finger region" description="C3H1-type" evidence="5">
    <location>
        <begin position="301"/>
        <end position="329"/>
    </location>
</feature>
<evidence type="ECO:0000256" key="4">
    <source>
        <dbReference type="ARBA" id="ARBA00023125"/>
    </source>
</evidence>
<dbReference type="Gene3D" id="2.30.30.1190">
    <property type="match status" value="1"/>
</dbReference>
<organism evidence="8 9">
    <name type="scientific">Senna tora</name>
    <dbReference type="NCBI Taxonomy" id="362788"/>
    <lineage>
        <taxon>Eukaryota</taxon>
        <taxon>Viridiplantae</taxon>
        <taxon>Streptophyta</taxon>
        <taxon>Embryophyta</taxon>
        <taxon>Tracheophyta</taxon>
        <taxon>Spermatophyta</taxon>
        <taxon>Magnoliopsida</taxon>
        <taxon>eudicotyledons</taxon>
        <taxon>Gunneridae</taxon>
        <taxon>Pentapetalae</taxon>
        <taxon>rosids</taxon>
        <taxon>fabids</taxon>
        <taxon>Fabales</taxon>
        <taxon>Fabaceae</taxon>
        <taxon>Caesalpinioideae</taxon>
        <taxon>Cassia clade</taxon>
        <taxon>Senna</taxon>
    </lineage>
</organism>
<dbReference type="OrthoDB" id="411372at2759"/>
<evidence type="ECO:0000259" key="7">
    <source>
        <dbReference type="PROSITE" id="PS50103"/>
    </source>
</evidence>
<reference evidence="8" key="1">
    <citation type="submission" date="2020-09" db="EMBL/GenBank/DDBJ databases">
        <title>Genome-Enabled Discovery of Anthraquinone Biosynthesis in Senna tora.</title>
        <authorList>
            <person name="Kang S.-H."/>
            <person name="Pandey R.P."/>
            <person name="Lee C.-M."/>
            <person name="Sim J.-S."/>
            <person name="Jeong J.-T."/>
            <person name="Choi B.-S."/>
            <person name="Jung M."/>
            <person name="Ginzburg D."/>
            <person name="Zhao K."/>
            <person name="Won S.Y."/>
            <person name="Oh T.-J."/>
            <person name="Yu Y."/>
            <person name="Kim N.-H."/>
            <person name="Lee O.R."/>
            <person name="Lee T.-H."/>
            <person name="Bashyal P."/>
            <person name="Kim T.-S."/>
            <person name="Lee W.-H."/>
            <person name="Kawkins C."/>
            <person name="Kim C.-K."/>
            <person name="Kim J.S."/>
            <person name="Ahn B.O."/>
            <person name="Rhee S.Y."/>
            <person name="Sohng J.K."/>
        </authorList>
    </citation>
    <scope>NUCLEOTIDE SEQUENCE</scope>
    <source>
        <tissue evidence="8">Leaf</tissue>
    </source>
</reference>
<dbReference type="AlphaFoldDB" id="A0A834X3G3"/>
<name>A0A834X3G3_9FABA</name>
<feature type="zinc finger region" description="C3H1-type" evidence="5">
    <location>
        <begin position="47"/>
        <end position="75"/>
    </location>
</feature>
<dbReference type="EMBL" id="JAAIUW010000003">
    <property type="protein sequence ID" value="KAF7837848.1"/>
    <property type="molecule type" value="Genomic_DNA"/>
</dbReference>
<feature type="domain" description="C3H1-type" evidence="7">
    <location>
        <begin position="92"/>
        <end position="120"/>
    </location>
</feature>
<keyword evidence="1 5" id="KW-0479">Metal-binding</keyword>
<keyword evidence="2 5" id="KW-0863">Zinc-finger</keyword>
<dbReference type="PANTHER" id="PTHR12506">
    <property type="entry name" value="PROTEIN PHOSPHATASE RELATED"/>
    <property type="match status" value="1"/>
</dbReference>
<evidence type="ECO:0000313" key="9">
    <source>
        <dbReference type="Proteomes" id="UP000634136"/>
    </source>
</evidence>
<feature type="zinc finger region" description="C3H1-type" evidence="5">
    <location>
        <begin position="369"/>
        <end position="396"/>
    </location>
</feature>
<evidence type="ECO:0000256" key="3">
    <source>
        <dbReference type="ARBA" id="ARBA00022833"/>
    </source>
</evidence>
<dbReference type="Gene3D" id="4.10.1000.10">
    <property type="entry name" value="Zinc finger, CCCH-type"/>
    <property type="match status" value="2"/>
</dbReference>
<evidence type="ECO:0000256" key="6">
    <source>
        <dbReference type="SAM" id="MobiDB-lite"/>
    </source>
</evidence>
<sequence length="504" mass="53271">MERYGRASDGSQSVSSPEWTGAGGGETGLEESMWQLGLGGGESYPQRPDEADCIYYLKTGFCGYGSRCRFNHPRDRGAVIGAARTGGEYPERAGQPVCQYYMRTGSCKFGASCKYHHPRQGGGTVAPVSLNYYGYPLRPGEKECSYYVKTGQCKFGSTCKFHHPQPAGVQVPAPSPVPPVSPLPVRVPSPLYPTMQPPSGPSSQQYGVMVARPPLLPSSLVQSPYGPVVVSPVPFSGWNPYQAPANPVVPSRTPSNVGSTQLYGITQLPSSAPAYTVPYQPTGSSIGPPGTSQKEHSFPERPGQPECQHYMKTGECRFGPSCRYHHPPELIAPNMNVVLSPVGLPLRPIVQVLYFCLILYYSVRVCSHVGAPPCTHYAQRGVCKFGPACKFDHPMGSLSYSPSASSLADMPVAPYPVGSSIGTLAPSSSSSELRPELTSGSTKESVSSRMSSSMSTSAGSVGLTLSTGGTVSQSSVQVQPSTQSSTPLVTTTSTASSTGSHTSS</sequence>
<evidence type="ECO:0000256" key="5">
    <source>
        <dbReference type="PROSITE-ProRule" id="PRU00723"/>
    </source>
</evidence>
<feature type="zinc finger region" description="C3H1-type" evidence="5">
    <location>
        <begin position="138"/>
        <end position="166"/>
    </location>
</feature>
<feature type="domain" description="C3H1-type" evidence="7">
    <location>
        <begin position="301"/>
        <end position="329"/>
    </location>
</feature>
<dbReference type="GO" id="GO:0008270">
    <property type="term" value="F:zinc ion binding"/>
    <property type="evidence" value="ECO:0007669"/>
    <property type="project" value="UniProtKB-KW"/>
</dbReference>
<feature type="region of interest" description="Disordered" evidence="6">
    <location>
        <begin position="424"/>
        <end position="504"/>
    </location>
</feature>
<dbReference type="GO" id="GO:0003677">
    <property type="term" value="F:DNA binding"/>
    <property type="evidence" value="ECO:0007669"/>
    <property type="project" value="UniProtKB-KW"/>
</dbReference>
<accession>A0A834X3G3</accession>
<dbReference type="PANTHER" id="PTHR12506:SF41">
    <property type="entry name" value="ZINC FINGER CCCH DOMAIN-CONTAINING PROTEIN 58"/>
    <property type="match status" value="1"/>
</dbReference>
<dbReference type="Pfam" id="PF00642">
    <property type="entry name" value="zf-CCCH"/>
    <property type="match status" value="5"/>
</dbReference>
<comment type="caution">
    <text evidence="8">The sequence shown here is derived from an EMBL/GenBank/DDBJ whole genome shotgun (WGS) entry which is preliminary data.</text>
</comment>
<feature type="domain" description="C3H1-type" evidence="7">
    <location>
        <begin position="138"/>
        <end position="166"/>
    </location>
</feature>
<keyword evidence="9" id="KW-1185">Reference proteome</keyword>
<proteinExistence type="predicted"/>
<feature type="domain" description="C3H1-type" evidence="7">
    <location>
        <begin position="47"/>
        <end position="75"/>
    </location>
</feature>
<feature type="domain" description="C3H1-type" evidence="7">
    <location>
        <begin position="369"/>
        <end position="396"/>
    </location>
</feature>
<protein>
    <submittedName>
        <fullName evidence="8">Zinc finger CCCH domain-containing protein 34-like</fullName>
    </submittedName>
</protein>
<dbReference type="InterPro" id="IPR050974">
    <property type="entry name" value="Plant_ZF_CCCH"/>
</dbReference>
<evidence type="ECO:0000256" key="2">
    <source>
        <dbReference type="ARBA" id="ARBA00022771"/>
    </source>
</evidence>
<evidence type="ECO:0000313" key="8">
    <source>
        <dbReference type="EMBL" id="KAF7837848.1"/>
    </source>
</evidence>
<feature type="region of interest" description="Disordered" evidence="6">
    <location>
        <begin position="281"/>
        <end position="302"/>
    </location>
</feature>
<dbReference type="InterPro" id="IPR036855">
    <property type="entry name" value="Znf_CCCH_sf"/>
</dbReference>
<dbReference type="SMART" id="SM00356">
    <property type="entry name" value="ZnF_C3H1"/>
    <property type="match status" value="5"/>
</dbReference>
<dbReference type="InterPro" id="IPR000571">
    <property type="entry name" value="Znf_CCCH"/>
</dbReference>
<dbReference type="GO" id="GO:0003729">
    <property type="term" value="F:mRNA binding"/>
    <property type="evidence" value="ECO:0007669"/>
    <property type="project" value="UniProtKB-ARBA"/>
</dbReference>
<gene>
    <name evidence="8" type="ORF">G2W53_006330</name>
</gene>
<dbReference type="PROSITE" id="PS50103">
    <property type="entry name" value="ZF_C3H1"/>
    <property type="match status" value="5"/>
</dbReference>
<keyword evidence="4" id="KW-0238">DNA-binding</keyword>
<feature type="region of interest" description="Disordered" evidence="6">
    <location>
        <begin position="1"/>
        <end position="28"/>
    </location>
</feature>
<feature type="compositionally biased region" description="Low complexity" evidence="6">
    <location>
        <begin position="441"/>
        <end position="504"/>
    </location>
</feature>
<dbReference type="SUPFAM" id="SSF90229">
    <property type="entry name" value="CCCH zinc finger"/>
    <property type="match status" value="5"/>
</dbReference>
<evidence type="ECO:0000256" key="1">
    <source>
        <dbReference type="ARBA" id="ARBA00022723"/>
    </source>
</evidence>